<dbReference type="Pfam" id="PF05915">
    <property type="entry name" value="TMEM_230_134"/>
    <property type="match status" value="1"/>
</dbReference>
<evidence type="ECO:0000256" key="6">
    <source>
        <dbReference type="SAM" id="MobiDB-lite"/>
    </source>
</evidence>
<evidence type="ECO:0000256" key="3">
    <source>
        <dbReference type="ARBA" id="ARBA00022692"/>
    </source>
</evidence>
<reference evidence="8" key="2">
    <citation type="submission" date="2025-08" db="UniProtKB">
        <authorList>
            <consortium name="Ensembl"/>
        </authorList>
    </citation>
    <scope>IDENTIFICATION</scope>
</reference>
<dbReference type="InterPro" id="IPR039714">
    <property type="entry name" value="TMEM134"/>
</dbReference>
<dbReference type="GO" id="GO:0016020">
    <property type="term" value="C:membrane"/>
    <property type="evidence" value="ECO:0007669"/>
    <property type="project" value="UniProtKB-SubCell"/>
</dbReference>
<reference evidence="8" key="3">
    <citation type="submission" date="2025-09" db="UniProtKB">
        <authorList>
            <consortium name="Ensembl"/>
        </authorList>
    </citation>
    <scope>IDENTIFICATION</scope>
</reference>
<sequence>MTSSAKIAADFSIDDAFEIETDEDDRDITSPARFGTLNFDRKTNLSLPTGRSNGHNPSSELDESNLKYQNLQNDEEGMYSNSRPVGNIFITRNTGRSSTRSSQWSFSTISNTTQLSYRECFSWMQHPLIVKNKKVVFASFLLVIVGTALIFTGIGVQMNPASGVSSAIFFVPGFLLIIPGVYHVIFIYFAVRGRKGFRFFYLPYFEK</sequence>
<keyword evidence="4 7" id="KW-1133">Transmembrane helix</keyword>
<evidence type="ECO:0000256" key="5">
    <source>
        <dbReference type="ARBA" id="ARBA00023136"/>
    </source>
</evidence>
<keyword evidence="9" id="KW-1185">Reference proteome</keyword>
<comment type="similarity">
    <text evidence="2">Belongs to the TMEM134/TMEM230 family.</text>
</comment>
<keyword evidence="3 7" id="KW-0812">Transmembrane</keyword>
<comment type="subcellular location">
    <subcellularLocation>
        <location evidence="1">Membrane</location>
        <topology evidence="1">Multi-pass membrane protein</topology>
    </subcellularLocation>
</comment>
<dbReference type="PANTHER" id="PTHR13558:SF1">
    <property type="entry name" value="TRANSMEMBRANE PROTEIN 134"/>
    <property type="match status" value="1"/>
</dbReference>
<evidence type="ECO:0000256" key="4">
    <source>
        <dbReference type="ARBA" id="ARBA00022989"/>
    </source>
</evidence>
<accession>A0A8C4X951</accession>
<feature type="compositionally biased region" description="Polar residues" evidence="6">
    <location>
        <begin position="45"/>
        <end position="59"/>
    </location>
</feature>
<evidence type="ECO:0000256" key="2">
    <source>
        <dbReference type="ARBA" id="ARBA00007743"/>
    </source>
</evidence>
<dbReference type="Proteomes" id="UP000694620">
    <property type="component" value="Chromosome 10"/>
</dbReference>
<dbReference type="Ensembl" id="ENSECRT00000014057.1">
    <property type="protein sequence ID" value="ENSECRP00000013818.1"/>
    <property type="gene ID" value="ENSECRG00000009212.1"/>
</dbReference>
<keyword evidence="5 7" id="KW-0472">Membrane</keyword>
<protein>
    <submittedName>
        <fullName evidence="8">Transmembrane protein 134</fullName>
    </submittedName>
</protein>
<proteinExistence type="inferred from homology"/>
<organism evidence="8 9">
    <name type="scientific">Erpetoichthys calabaricus</name>
    <name type="common">Rope fish</name>
    <name type="synonym">Calamoichthys calabaricus</name>
    <dbReference type="NCBI Taxonomy" id="27687"/>
    <lineage>
        <taxon>Eukaryota</taxon>
        <taxon>Metazoa</taxon>
        <taxon>Chordata</taxon>
        <taxon>Craniata</taxon>
        <taxon>Vertebrata</taxon>
        <taxon>Euteleostomi</taxon>
        <taxon>Actinopterygii</taxon>
        <taxon>Polypteriformes</taxon>
        <taxon>Polypteridae</taxon>
        <taxon>Erpetoichthys</taxon>
    </lineage>
</organism>
<feature type="transmembrane region" description="Helical" evidence="7">
    <location>
        <begin position="168"/>
        <end position="191"/>
    </location>
</feature>
<dbReference type="GeneTree" id="ENSGT00390000011766"/>
<evidence type="ECO:0000256" key="7">
    <source>
        <dbReference type="SAM" id="Phobius"/>
    </source>
</evidence>
<gene>
    <name evidence="8" type="primary">TMEM134</name>
</gene>
<dbReference type="PANTHER" id="PTHR13558">
    <property type="entry name" value="TRANSMEMBRANE PROTEIN 134"/>
    <property type="match status" value="1"/>
</dbReference>
<name>A0A8C4X951_ERPCA</name>
<evidence type="ECO:0000256" key="1">
    <source>
        <dbReference type="ARBA" id="ARBA00004141"/>
    </source>
</evidence>
<evidence type="ECO:0000313" key="8">
    <source>
        <dbReference type="Ensembl" id="ENSECRP00000013818.1"/>
    </source>
</evidence>
<feature type="transmembrane region" description="Helical" evidence="7">
    <location>
        <begin position="135"/>
        <end position="156"/>
    </location>
</feature>
<evidence type="ECO:0000313" key="9">
    <source>
        <dbReference type="Proteomes" id="UP000694620"/>
    </source>
</evidence>
<dbReference type="InterPro" id="IPR008590">
    <property type="entry name" value="TMEM_230/134"/>
</dbReference>
<reference evidence="8" key="1">
    <citation type="submission" date="2021-06" db="EMBL/GenBank/DDBJ databases">
        <authorList>
            <consortium name="Wellcome Sanger Institute Data Sharing"/>
        </authorList>
    </citation>
    <scope>NUCLEOTIDE SEQUENCE [LARGE SCALE GENOMIC DNA]</scope>
</reference>
<dbReference type="AlphaFoldDB" id="A0A8C4X951"/>
<feature type="region of interest" description="Disordered" evidence="6">
    <location>
        <begin position="45"/>
        <end position="64"/>
    </location>
</feature>